<sequence length="141" mass="15988">MSVIVDTGVCYAHHDEDVPRHDTAQAAMRRVLAGEYGQPFVSEYVFDETVTLTRARTGRYADARRVADHLDGSASPFELLVVDEHTFQQARDVFDRYDDHDLSFTDATTIALAQDREIDHVLAFDDDFDGIVDRLDPDRLV</sequence>
<evidence type="ECO:0000313" key="2">
    <source>
        <dbReference type="EMBL" id="AWB26346.1"/>
    </source>
</evidence>
<dbReference type="PANTHER" id="PTHR42188">
    <property type="entry name" value="23S RRNA-SPECIFIC ENDONUCLEASE VAPC20"/>
    <property type="match status" value="1"/>
</dbReference>
<dbReference type="Proteomes" id="UP000244727">
    <property type="component" value="Chromosome"/>
</dbReference>
<dbReference type="InterPro" id="IPR039018">
    <property type="entry name" value="VapC20-like"/>
</dbReference>
<dbReference type="Pfam" id="PF01850">
    <property type="entry name" value="PIN"/>
    <property type="match status" value="1"/>
</dbReference>
<dbReference type="SUPFAM" id="SSF88723">
    <property type="entry name" value="PIN domain-like"/>
    <property type="match status" value="1"/>
</dbReference>
<dbReference type="GeneID" id="36510984"/>
<dbReference type="RefSeq" id="WP_108380715.1">
    <property type="nucleotide sequence ID" value="NZ_CP028858.1"/>
</dbReference>
<dbReference type="GO" id="GO:0016075">
    <property type="term" value="P:rRNA catabolic process"/>
    <property type="evidence" value="ECO:0007669"/>
    <property type="project" value="TreeGrafter"/>
</dbReference>
<dbReference type="EMBL" id="CP028858">
    <property type="protein sequence ID" value="AWB26346.1"/>
    <property type="molecule type" value="Genomic_DNA"/>
</dbReference>
<dbReference type="InterPro" id="IPR002716">
    <property type="entry name" value="PIN_dom"/>
</dbReference>
<evidence type="ECO:0000259" key="1">
    <source>
        <dbReference type="Pfam" id="PF01850"/>
    </source>
</evidence>
<proteinExistence type="predicted"/>
<organism evidence="2 3">
    <name type="scientific">Halococcoides cellulosivorans</name>
    <dbReference type="NCBI Taxonomy" id="1679096"/>
    <lineage>
        <taxon>Archaea</taxon>
        <taxon>Methanobacteriati</taxon>
        <taxon>Methanobacteriota</taxon>
        <taxon>Stenosarchaea group</taxon>
        <taxon>Halobacteria</taxon>
        <taxon>Halobacteriales</taxon>
        <taxon>Haloarculaceae</taxon>
        <taxon>Halococcoides</taxon>
    </lineage>
</organism>
<accession>A0A2R4WXT6</accession>
<evidence type="ECO:0000313" key="3">
    <source>
        <dbReference type="Proteomes" id="UP000244727"/>
    </source>
</evidence>
<dbReference type="PANTHER" id="PTHR42188:SF1">
    <property type="entry name" value="23S RRNA-SPECIFIC ENDONUCLEASE VAPC20"/>
    <property type="match status" value="1"/>
</dbReference>
<dbReference type="AlphaFoldDB" id="A0A2R4WXT6"/>
<dbReference type="Gene3D" id="3.40.50.1010">
    <property type="entry name" value="5'-nuclease"/>
    <property type="match status" value="1"/>
</dbReference>
<dbReference type="InterPro" id="IPR029060">
    <property type="entry name" value="PIN-like_dom_sf"/>
</dbReference>
<keyword evidence="3" id="KW-1185">Reference proteome</keyword>
<name>A0A2R4WXT6_9EURY</name>
<dbReference type="GO" id="GO:0004521">
    <property type="term" value="F:RNA endonuclease activity"/>
    <property type="evidence" value="ECO:0007669"/>
    <property type="project" value="InterPro"/>
</dbReference>
<feature type="domain" description="PIN" evidence="1">
    <location>
        <begin position="3"/>
        <end position="129"/>
    </location>
</feature>
<protein>
    <submittedName>
        <fullName evidence="2">VapC toxin family PIN domain ribonuclease</fullName>
    </submittedName>
</protein>
<dbReference type="KEGG" id="harc:HARCEL1_00715"/>
<reference evidence="2 3" key="1">
    <citation type="submission" date="2018-04" db="EMBL/GenBank/DDBJ databases">
        <title>Halococcoides cellulosivorans gen. nov., sp. nov., an extremely halophilic cellulose-utilizing haloarchaeon from hypersaline lakes.</title>
        <authorList>
            <person name="Sorokin D.Y."/>
            <person name="Toshchakov S.V."/>
            <person name="Samarov N.I."/>
            <person name="Korzhenkov A."/>
            <person name="Kublanov I.V."/>
        </authorList>
    </citation>
    <scope>NUCLEOTIDE SEQUENCE [LARGE SCALE GENOMIC DNA]</scope>
    <source>
        <strain evidence="2 3">HArcel1</strain>
    </source>
</reference>
<gene>
    <name evidence="2" type="ORF">HARCEL1_00715</name>
</gene>